<gene>
    <name evidence="5" type="ORF">CVO76_13655</name>
</gene>
<keyword evidence="1" id="KW-0805">Transcription regulation</keyword>
<evidence type="ECO:0000259" key="4">
    <source>
        <dbReference type="PROSITE" id="PS50932"/>
    </source>
</evidence>
<evidence type="ECO:0000256" key="1">
    <source>
        <dbReference type="ARBA" id="ARBA00023015"/>
    </source>
</evidence>
<dbReference type="SUPFAM" id="SSF47413">
    <property type="entry name" value="lambda repressor-like DNA-binding domains"/>
    <property type="match status" value="1"/>
</dbReference>
<sequence>MANIHDVARVAGVSISTVSYALSGKRPIGEKTRRRIDEAVRELDYMPNAAGRMLAGTRTRIFALTAPLRSDTYAPAHMAFVLAVATAARKYDYDVLLLTEDEATDGLHRVSSSRLVDGIIVLDVSLHDERADLVRSLGVPAALIGVPADTEGLVCVDLDFEAAAGLAVDRLVDAGHRSLALLGHPPMVYERGSNFPMRFRDGFLRRAADRGVRASFSMVEKDAPHVRTALAGVLDADPAPTGVVVHADEGVHKAVLEAIAARGLSVPDDLSVIAGVPTFDTSGFTPPLDAIPLIPADSCTRAVELAVQQLDGTVEPRVELVAPKYRDHGSVAAPRPGS</sequence>
<dbReference type="PANTHER" id="PTHR30146:SF153">
    <property type="entry name" value="LACTOSE OPERON REPRESSOR"/>
    <property type="match status" value="1"/>
</dbReference>
<dbReference type="PANTHER" id="PTHR30146">
    <property type="entry name" value="LACI-RELATED TRANSCRIPTIONAL REPRESSOR"/>
    <property type="match status" value="1"/>
</dbReference>
<dbReference type="InterPro" id="IPR046335">
    <property type="entry name" value="LacI/GalR-like_sensor"/>
</dbReference>
<dbReference type="RefSeq" id="WP_133082864.1">
    <property type="nucleotide sequence ID" value="NZ_CP024915.1"/>
</dbReference>
<dbReference type="Proteomes" id="UP000239187">
    <property type="component" value="Chromosome"/>
</dbReference>
<dbReference type="InterPro" id="IPR000843">
    <property type="entry name" value="HTH_LacI"/>
</dbReference>
<proteinExistence type="predicted"/>
<dbReference type="CDD" id="cd01392">
    <property type="entry name" value="HTH_LacI"/>
    <property type="match status" value="1"/>
</dbReference>
<reference evidence="5 6" key="1">
    <citation type="submission" date="2017-11" db="EMBL/GenBank/DDBJ databases">
        <title>Draft genome of Arthrobacter agilis strain UMCV2, a plant growth-promoting rhizobacterium and biocontrol capacity of phytopathogenic fungi.</title>
        <authorList>
            <person name="Martinez-Camara R."/>
            <person name="Santoyo G."/>
            <person name="Moreno-Hagelsieb G."/>
            <person name="Valencia-Cantero E."/>
        </authorList>
    </citation>
    <scope>NUCLEOTIDE SEQUENCE [LARGE SCALE GENOMIC DNA]</scope>
    <source>
        <strain evidence="5 6">UMCV2</strain>
    </source>
</reference>
<organism evidence="5 6">
    <name type="scientific">Arthrobacter agilis</name>
    <dbReference type="NCBI Taxonomy" id="37921"/>
    <lineage>
        <taxon>Bacteria</taxon>
        <taxon>Bacillati</taxon>
        <taxon>Actinomycetota</taxon>
        <taxon>Actinomycetes</taxon>
        <taxon>Micrococcales</taxon>
        <taxon>Micrococcaceae</taxon>
        <taxon>Arthrobacter</taxon>
    </lineage>
</organism>
<protein>
    <submittedName>
        <fullName evidence="5">LacI family transcriptional regulator</fullName>
    </submittedName>
</protein>
<dbReference type="InterPro" id="IPR028082">
    <property type="entry name" value="Peripla_BP_I"/>
</dbReference>
<evidence type="ECO:0000313" key="5">
    <source>
        <dbReference type="EMBL" id="AUZ88567.1"/>
    </source>
</evidence>
<evidence type="ECO:0000313" key="6">
    <source>
        <dbReference type="Proteomes" id="UP000239187"/>
    </source>
</evidence>
<dbReference type="GO" id="GO:0003700">
    <property type="term" value="F:DNA-binding transcription factor activity"/>
    <property type="evidence" value="ECO:0007669"/>
    <property type="project" value="TreeGrafter"/>
</dbReference>
<keyword evidence="2" id="KW-0238">DNA-binding</keyword>
<feature type="domain" description="HTH lacI-type" evidence="4">
    <location>
        <begin position="2"/>
        <end position="56"/>
    </location>
</feature>
<dbReference type="Pfam" id="PF00356">
    <property type="entry name" value="LacI"/>
    <property type="match status" value="1"/>
</dbReference>
<accession>A0A2L0UH65</accession>
<keyword evidence="3" id="KW-0804">Transcription</keyword>
<dbReference type="Gene3D" id="3.40.50.2300">
    <property type="match status" value="2"/>
</dbReference>
<dbReference type="SUPFAM" id="SSF53822">
    <property type="entry name" value="Periplasmic binding protein-like I"/>
    <property type="match status" value="1"/>
</dbReference>
<dbReference type="Pfam" id="PF13377">
    <property type="entry name" value="Peripla_BP_3"/>
    <property type="match status" value="1"/>
</dbReference>
<evidence type="ECO:0000256" key="2">
    <source>
        <dbReference type="ARBA" id="ARBA00023125"/>
    </source>
</evidence>
<dbReference type="EMBL" id="CP024915">
    <property type="protein sequence ID" value="AUZ88567.1"/>
    <property type="molecule type" value="Genomic_DNA"/>
</dbReference>
<dbReference type="InterPro" id="IPR010982">
    <property type="entry name" value="Lambda_DNA-bd_dom_sf"/>
</dbReference>
<evidence type="ECO:0000256" key="3">
    <source>
        <dbReference type="ARBA" id="ARBA00023163"/>
    </source>
</evidence>
<dbReference type="Gene3D" id="1.10.260.40">
    <property type="entry name" value="lambda repressor-like DNA-binding domains"/>
    <property type="match status" value="1"/>
</dbReference>
<dbReference type="AlphaFoldDB" id="A0A2L0UH65"/>
<dbReference type="PROSITE" id="PS50932">
    <property type="entry name" value="HTH_LACI_2"/>
    <property type="match status" value="1"/>
</dbReference>
<dbReference type="PROSITE" id="PS00356">
    <property type="entry name" value="HTH_LACI_1"/>
    <property type="match status" value="1"/>
</dbReference>
<dbReference type="SMART" id="SM00354">
    <property type="entry name" value="HTH_LACI"/>
    <property type="match status" value="1"/>
</dbReference>
<dbReference type="GO" id="GO:0000976">
    <property type="term" value="F:transcription cis-regulatory region binding"/>
    <property type="evidence" value="ECO:0007669"/>
    <property type="project" value="TreeGrafter"/>
</dbReference>
<name>A0A2L0UH65_9MICC</name>